<evidence type="ECO:0000313" key="2">
    <source>
        <dbReference type="EMBL" id="GAH30628.1"/>
    </source>
</evidence>
<name>X1GC66_9ZZZZ</name>
<comment type="caution">
    <text evidence="2">The sequence shown here is derived from an EMBL/GenBank/DDBJ whole genome shotgun (WGS) entry which is preliminary data.</text>
</comment>
<keyword evidence="1" id="KW-0812">Transmembrane</keyword>
<feature type="non-terminal residue" evidence="2">
    <location>
        <position position="1"/>
    </location>
</feature>
<reference evidence="2" key="1">
    <citation type="journal article" date="2014" name="Front. Microbiol.">
        <title>High frequency of phylogenetically diverse reductive dehalogenase-homologous genes in deep subseafloor sedimentary metagenomes.</title>
        <authorList>
            <person name="Kawai M."/>
            <person name="Futagami T."/>
            <person name="Toyoda A."/>
            <person name="Takaki Y."/>
            <person name="Nishi S."/>
            <person name="Hori S."/>
            <person name="Arai W."/>
            <person name="Tsubouchi T."/>
            <person name="Morono Y."/>
            <person name="Uchiyama I."/>
            <person name="Ito T."/>
            <person name="Fujiyama A."/>
            <person name="Inagaki F."/>
            <person name="Takami H."/>
        </authorList>
    </citation>
    <scope>NUCLEOTIDE SEQUENCE</scope>
    <source>
        <strain evidence="2">Expedition CK06-06</strain>
    </source>
</reference>
<proteinExistence type="predicted"/>
<keyword evidence="1" id="KW-1133">Transmembrane helix</keyword>
<feature type="non-terminal residue" evidence="2">
    <location>
        <position position="88"/>
    </location>
</feature>
<accession>X1GC66</accession>
<organism evidence="2">
    <name type="scientific">marine sediment metagenome</name>
    <dbReference type="NCBI Taxonomy" id="412755"/>
    <lineage>
        <taxon>unclassified sequences</taxon>
        <taxon>metagenomes</taxon>
        <taxon>ecological metagenomes</taxon>
    </lineage>
</organism>
<gene>
    <name evidence="2" type="ORF">S01H4_66057</name>
</gene>
<dbReference type="AlphaFoldDB" id="X1GC66"/>
<evidence type="ECO:0000256" key="1">
    <source>
        <dbReference type="SAM" id="Phobius"/>
    </source>
</evidence>
<protein>
    <submittedName>
        <fullName evidence="2">Uncharacterized protein</fullName>
    </submittedName>
</protein>
<keyword evidence="1" id="KW-0472">Membrane</keyword>
<feature type="transmembrane region" description="Helical" evidence="1">
    <location>
        <begin position="60"/>
        <end position="85"/>
    </location>
</feature>
<dbReference type="EMBL" id="BART01040705">
    <property type="protein sequence ID" value="GAH30628.1"/>
    <property type="molecule type" value="Genomic_DNA"/>
</dbReference>
<sequence length="88" mass="10538">NKLISYNRKDVELVYKIDEKCKLISIFDDIKRYAGVRNLNDCFFASRIHETRMMKKYRDVVFPTIFILLHCSPSSQVIFPAYLFFFCN</sequence>